<dbReference type="Proteomes" id="UP000184310">
    <property type="component" value="Unassembled WGS sequence"/>
</dbReference>
<dbReference type="AlphaFoldDB" id="A0A1M6LGD2"/>
<dbReference type="EMBL" id="FQZB01000010">
    <property type="protein sequence ID" value="SHJ70252.1"/>
    <property type="molecule type" value="Genomic_DNA"/>
</dbReference>
<comment type="similarity">
    <text evidence="1">Belongs to the UPF0111 family.</text>
</comment>
<dbReference type="Pfam" id="PF01865">
    <property type="entry name" value="PhoU_div"/>
    <property type="match status" value="1"/>
</dbReference>
<dbReference type="InterPro" id="IPR018445">
    <property type="entry name" value="Put_Phosphate_transp_reg"/>
</dbReference>
<dbReference type="InterPro" id="IPR038078">
    <property type="entry name" value="PhoU-like_sf"/>
</dbReference>
<sequence>MFNLSPKNDKFFDLFSEFAEIIEEAAKTLNELVEKPEQNAVHKFEELRDIEHKGDKKLHEVLEEINNSFITPLDREDLYVIGKALDDVVDNIEETGGRFMMYNVAHSRENAKKFSQFIVQASVELKKLMVELAKMKNSKEFSNLIIEINKIENQGDVLFRESIRELFDGKTKEIDIIIWKDIYEVLEKTADSFEKLANIIEGVVMKHA</sequence>
<gene>
    <name evidence="2" type="ORF">SAMN02745163_02374</name>
</gene>
<dbReference type="InterPro" id="IPR052912">
    <property type="entry name" value="UPF0111_domain"/>
</dbReference>
<dbReference type="OrthoDB" id="9797568at2"/>
<evidence type="ECO:0000256" key="1">
    <source>
        <dbReference type="ARBA" id="ARBA00008591"/>
    </source>
</evidence>
<dbReference type="PANTHER" id="PTHR37298">
    <property type="entry name" value="UPF0111 PROTEIN YKAA"/>
    <property type="match status" value="1"/>
</dbReference>
<dbReference type="PANTHER" id="PTHR37298:SF1">
    <property type="entry name" value="UPF0111 PROTEIN YKAA"/>
    <property type="match status" value="1"/>
</dbReference>
<reference evidence="2 3" key="1">
    <citation type="submission" date="2016-11" db="EMBL/GenBank/DDBJ databases">
        <authorList>
            <person name="Jaros S."/>
            <person name="Januszkiewicz K."/>
            <person name="Wedrychowicz H."/>
        </authorList>
    </citation>
    <scope>NUCLEOTIDE SEQUENCE [LARGE SCALE GENOMIC DNA]</scope>
    <source>
        <strain evidence="2 3">DSM 21758</strain>
    </source>
</reference>
<keyword evidence="3" id="KW-1185">Reference proteome</keyword>
<accession>A0A1M6LGD2</accession>
<evidence type="ECO:0000313" key="3">
    <source>
        <dbReference type="Proteomes" id="UP000184310"/>
    </source>
</evidence>
<dbReference type="Gene3D" id="1.20.58.220">
    <property type="entry name" value="Phosphate transport system protein phou homolog 2, domain 2"/>
    <property type="match status" value="1"/>
</dbReference>
<dbReference type="RefSeq" id="WP_072987640.1">
    <property type="nucleotide sequence ID" value="NZ_FQZB01000010.1"/>
</dbReference>
<evidence type="ECO:0000313" key="2">
    <source>
        <dbReference type="EMBL" id="SHJ70252.1"/>
    </source>
</evidence>
<protein>
    <recommendedName>
        <fullName evidence="4">Phosphate transport regulator</fullName>
    </recommendedName>
</protein>
<proteinExistence type="inferred from homology"/>
<evidence type="ECO:0008006" key="4">
    <source>
        <dbReference type="Google" id="ProtNLM"/>
    </source>
</evidence>
<dbReference type="STRING" id="1121302.SAMN02745163_02374"/>
<organism evidence="2 3">
    <name type="scientific">Clostridium cavendishii DSM 21758</name>
    <dbReference type="NCBI Taxonomy" id="1121302"/>
    <lineage>
        <taxon>Bacteria</taxon>
        <taxon>Bacillati</taxon>
        <taxon>Bacillota</taxon>
        <taxon>Clostridia</taxon>
        <taxon>Eubacteriales</taxon>
        <taxon>Clostridiaceae</taxon>
        <taxon>Clostridium</taxon>
    </lineage>
</organism>
<name>A0A1M6LGD2_9CLOT</name>